<accession>A0A1M6EGG8</accession>
<dbReference type="InterPro" id="IPR023214">
    <property type="entry name" value="HAD_sf"/>
</dbReference>
<dbReference type="Gene3D" id="1.10.150.240">
    <property type="entry name" value="Putative phosphatase, domain 2"/>
    <property type="match status" value="1"/>
</dbReference>
<sequence length="216" mass="24369">MKNIKLVIFDMDGLMFDTERLAVDSWVSIGKERGFDIKKEYILETIGLNDLDSAVVLKKHMGQDFPYEKINEYWHTHLANLLEQGKVPEKQGLKELLDYIDEKGFKKAVATSTARARAERLLSNAEVLHRFDTIICGDEIKNGKPEPEIFLTACSKLNISPKDAIVLEDSEMGLLAASRAGIRCVLIPDLKQPSKENEALAYAKVKSLLEVMDIKF</sequence>
<dbReference type="SFLD" id="SFLDG01129">
    <property type="entry name" value="C1.5:_HAD__Beta-PGM__Phosphata"/>
    <property type="match status" value="1"/>
</dbReference>
<organism evidence="1 2">
    <name type="scientific">Clostridium amylolyticum</name>
    <dbReference type="NCBI Taxonomy" id="1121298"/>
    <lineage>
        <taxon>Bacteria</taxon>
        <taxon>Bacillati</taxon>
        <taxon>Bacillota</taxon>
        <taxon>Clostridia</taxon>
        <taxon>Eubacteriales</taxon>
        <taxon>Clostridiaceae</taxon>
        <taxon>Clostridium</taxon>
    </lineage>
</organism>
<name>A0A1M6EGG8_9CLOT</name>
<dbReference type="STRING" id="1121298.SAMN05444401_1563"/>
<dbReference type="PRINTS" id="PR00413">
    <property type="entry name" value="HADHALOGNASE"/>
</dbReference>
<dbReference type="InterPro" id="IPR036412">
    <property type="entry name" value="HAD-like_sf"/>
</dbReference>
<dbReference type="InterPro" id="IPR041492">
    <property type="entry name" value="HAD_2"/>
</dbReference>
<evidence type="ECO:0000313" key="1">
    <source>
        <dbReference type="EMBL" id="SHI84388.1"/>
    </source>
</evidence>
<gene>
    <name evidence="1" type="ORF">SAMN05444401_1563</name>
</gene>
<dbReference type="NCBIfam" id="TIGR01509">
    <property type="entry name" value="HAD-SF-IA-v3"/>
    <property type="match status" value="1"/>
</dbReference>
<dbReference type="OrthoDB" id="9797743at2"/>
<dbReference type="Proteomes" id="UP000184080">
    <property type="component" value="Unassembled WGS sequence"/>
</dbReference>
<reference evidence="1 2" key="1">
    <citation type="submission" date="2016-11" db="EMBL/GenBank/DDBJ databases">
        <authorList>
            <person name="Jaros S."/>
            <person name="Januszkiewicz K."/>
            <person name="Wedrychowicz H."/>
        </authorList>
    </citation>
    <scope>NUCLEOTIDE SEQUENCE [LARGE SCALE GENOMIC DNA]</scope>
    <source>
        <strain evidence="1 2">DSM 21864</strain>
    </source>
</reference>
<protein>
    <submittedName>
        <fullName evidence="1">Haloacid dehalogenase superfamily, subfamily IA, variant 3 with third motif having DD or ED/haloacid dehalogenase superfamily, subfamily IA, variant 1 with third motif having Dx(3-4)D or Dx(3-4)E</fullName>
    </submittedName>
</protein>
<dbReference type="InterPro" id="IPR006439">
    <property type="entry name" value="HAD-SF_hydro_IA"/>
</dbReference>
<dbReference type="InterPro" id="IPR023198">
    <property type="entry name" value="PGP-like_dom2"/>
</dbReference>
<dbReference type="Gene3D" id="3.40.50.1000">
    <property type="entry name" value="HAD superfamily/HAD-like"/>
    <property type="match status" value="1"/>
</dbReference>
<dbReference type="EMBL" id="FQZO01000002">
    <property type="protein sequence ID" value="SHI84388.1"/>
    <property type="molecule type" value="Genomic_DNA"/>
</dbReference>
<dbReference type="Pfam" id="PF13419">
    <property type="entry name" value="HAD_2"/>
    <property type="match status" value="1"/>
</dbReference>
<dbReference type="SUPFAM" id="SSF56784">
    <property type="entry name" value="HAD-like"/>
    <property type="match status" value="1"/>
</dbReference>
<keyword evidence="2" id="KW-1185">Reference proteome</keyword>
<dbReference type="SFLD" id="SFLDS00003">
    <property type="entry name" value="Haloacid_Dehalogenase"/>
    <property type="match status" value="1"/>
</dbReference>
<dbReference type="AlphaFoldDB" id="A0A1M6EGG8"/>
<dbReference type="PANTHER" id="PTHR18901">
    <property type="entry name" value="2-DEOXYGLUCOSE-6-PHOSPHATE PHOSPHATASE 2"/>
    <property type="match status" value="1"/>
</dbReference>
<evidence type="ECO:0000313" key="2">
    <source>
        <dbReference type="Proteomes" id="UP000184080"/>
    </source>
</evidence>
<dbReference type="RefSeq" id="WP_073005278.1">
    <property type="nucleotide sequence ID" value="NZ_FQZO01000002.1"/>
</dbReference>
<dbReference type="SFLD" id="SFLDG01135">
    <property type="entry name" value="C1.5.6:_HAD__Beta-PGM__Phospha"/>
    <property type="match status" value="1"/>
</dbReference>
<dbReference type="PANTHER" id="PTHR18901:SF38">
    <property type="entry name" value="PSEUDOURIDINE-5'-PHOSPHATASE"/>
    <property type="match status" value="1"/>
</dbReference>
<proteinExistence type="predicted"/>